<dbReference type="EMBL" id="MU268945">
    <property type="protein sequence ID" value="KAH7903476.1"/>
    <property type="molecule type" value="Genomic_DNA"/>
</dbReference>
<comment type="caution">
    <text evidence="1">The sequence shown here is derived from an EMBL/GenBank/DDBJ whole genome shotgun (WGS) entry which is preliminary data.</text>
</comment>
<reference evidence="1" key="1">
    <citation type="journal article" date="2021" name="New Phytol.">
        <title>Evolutionary innovations through gain and loss of genes in the ectomycorrhizal Boletales.</title>
        <authorList>
            <person name="Wu G."/>
            <person name="Miyauchi S."/>
            <person name="Morin E."/>
            <person name="Kuo A."/>
            <person name="Drula E."/>
            <person name="Varga T."/>
            <person name="Kohler A."/>
            <person name="Feng B."/>
            <person name="Cao Y."/>
            <person name="Lipzen A."/>
            <person name="Daum C."/>
            <person name="Hundley H."/>
            <person name="Pangilinan J."/>
            <person name="Johnson J."/>
            <person name="Barry K."/>
            <person name="LaButti K."/>
            <person name="Ng V."/>
            <person name="Ahrendt S."/>
            <person name="Min B."/>
            <person name="Choi I.G."/>
            <person name="Park H."/>
            <person name="Plett J.M."/>
            <person name="Magnuson J."/>
            <person name="Spatafora J.W."/>
            <person name="Nagy L.G."/>
            <person name="Henrissat B."/>
            <person name="Grigoriev I.V."/>
            <person name="Yang Z.L."/>
            <person name="Xu J."/>
            <person name="Martin F.M."/>
        </authorList>
    </citation>
    <scope>NUCLEOTIDE SEQUENCE</scope>
    <source>
        <strain evidence="1">ATCC 28755</strain>
    </source>
</reference>
<sequence>WDVIALQEPYTNKLRNTCSSRQWRAVYPTGHYTNPTARTRAITLVNARLDTNNWSQIPFPSSDVVVVQFSGPHGKCTVFNIY</sequence>
<proteinExistence type="predicted"/>
<keyword evidence="2" id="KW-1185">Reference proteome</keyword>
<evidence type="ECO:0000313" key="2">
    <source>
        <dbReference type="Proteomes" id="UP000790377"/>
    </source>
</evidence>
<feature type="non-terminal residue" evidence="1">
    <location>
        <position position="1"/>
    </location>
</feature>
<feature type="non-terminal residue" evidence="1">
    <location>
        <position position="82"/>
    </location>
</feature>
<gene>
    <name evidence="1" type="ORF">BJ138DRAFT_981979</name>
</gene>
<accession>A0ACB7ZQX7</accession>
<dbReference type="Proteomes" id="UP000790377">
    <property type="component" value="Unassembled WGS sequence"/>
</dbReference>
<organism evidence="1 2">
    <name type="scientific">Hygrophoropsis aurantiaca</name>
    <dbReference type="NCBI Taxonomy" id="72124"/>
    <lineage>
        <taxon>Eukaryota</taxon>
        <taxon>Fungi</taxon>
        <taxon>Dikarya</taxon>
        <taxon>Basidiomycota</taxon>
        <taxon>Agaricomycotina</taxon>
        <taxon>Agaricomycetes</taxon>
        <taxon>Agaricomycetidae</taxon>
        <taxon>Boletales</taxon>
        <taxon>Coniophorineae</taxon>
        <taxon>Hygrophoropsidaceae</taxon>
        <taxon>Hygrophoropsis</taxon>
    </lineage>
</organism>
<evidence type="ECO:0000313" key="1">
    <source>
        <dbReference type="EMBL" id="KAH7903476.1"/>
    </source>
</evidence>
<name>A0ACB7ZQX7_9AGAM</name>
<protein>
    <submittedName>
        <fullName evidence="1">Uncharacterized protein</fullName>
    </submittedName>
</protein>